<gene>
    <name evidence="2" type="ORF">B0H15DRAFT_241873</name>
</gene>
<feature type="region of interest" description="Disordered" evidence="1">
    <location>
        <begin position="1"/>
        <end position="33"/>
    </location>
</feature>
<feature type="region of interest" description="Disordered" evidence="1">
    <location>
        <begin position="140"/>
        <end position="171"/>
    </location>
</feature>
<comment type="caution">
    <text evidence="2">The sequence shown here is derived from an EMBL/GenBank/DDBJ whole genome shotgun (WGS) entry which is preliminary data.</text>
</comment>
<name>A0AAD6U776_9AGAR</name>
<evidence type="ECO:0000313" key="3">
    <source>
        <dbReference type="Proteomes" id="UP001222325"/>
    </source>
</evidence>
<proteinExistence type="predicted"/>
<evidence type="ECO:0000313" key="2">
    <source>
        <dbReference type="EMBL" id="KAJ7091556.1"/>
    </source>
</evidence>
<accession>A0AAD6U776</accession>
<dbReference type="AlphaFoldDB" id="A0AAD6U776"/>
<dbReference type="Proteomes" id="UP001222325">
    <property type="component" value="Unassembled WGS sequence"/>
</dbReference>
<evidence type="ECO:0000256" key="1">
    <source>
        <dbReference type="SAM" id="MobiDB-lite"/>
    </source>
</evidence>
<reference evidence="2" key="1">
    <citation type="submission" date="2023-03" db="EMBL/GenBank/DDBJ databases">
        <title>Massive genome expansion in bonnet fungi (Mycena s.s.) driven by repeated elements and novel gene families across ecological guilds.</title>
        <authorList>
            <consortium name="Lawrence Berkeley National Laboratory"/>
            <person name="Harder C.B."/>
            <person name="Miyauchi S."/>
            <person name="Viragh M."/>
            <person name="Kuo A."/>
            <person name="Thoen E."/>
            <person name="Andreopoulos B."/>
            <person name="Lu D."/>
            <person name="Skrede I."/>
            <person name="Drula E."/>
            <person name="Henrissat B."/>
            <person name="Morin E."/>
            <person name="Kohler A."/>
            <person name="Barry K."/>
            <person name="LaButti K."/>
            <person name="Morin E."/>
            <person name="Salamov A."/>
            <person name="Lipzen A."/>
            <person name="Mereny Z."/>
            <person name="Hegedus B."/>
            <person name="Baldrian P."/>
            <person name="Stursova M."/>
            <person name="Weitz H."/>
            <person name="Taylor A."/>
            <person name="Grigoriev I.V."/>
            <person name="Nagy L.G."/>
            <person name="Martin F."/>
            <person name="Kauserud H."/>
        </authorList>
    </citation>
    <scope>NUCLEOTIDE SEQUENCE</scope>
    <source>
        <strain evidence="2">CBHHK173m</strain>
    </source>
</reference>
<protein>
    <submittedName>
        <fullName evidence="2">Uncharacterized protein</fullName>
    </submittedName>
</protein>
<organism evidence="2 3">
    <name type="scientific">Mycena belliarum</name>
    <dbReference type="NCBI Taxonomy" id="1033014"/>
    <lineage>
        <taxon>Eukaryota</taxon>
        <taxon>Fungi</taxon>
        <taxon>Dikarya</taxon>
        <taxon>Basidiomycota</taxon>
        <taxon>Agaricomycotina</taxon>
        <taxon>Agaricomycetes</taxon>
        <taxon>Agaricomycetidae</taxon>
        <taxon>Agaricales</taxon>
        <taxon>Marasmiineae</taxon>
        <taxon>Mycenaceae</taxon>
        <taxon>Mycena</taxon>
    </lineage>
</organism>
<dbReference type="EMBL" id="JARJCN010000020">
    <property type="protein sequence ID" value="KAJ7091556.1"/>
    <property type="molecule type" value="Genomic_DNA"/>
</dbReference>
<sequence length="252" mass="27093">MSSVYTHTPTPRAHAFAIGPGPQEAQSERDPAPDTIWSDAALLERLAPRLTRDFELEGFDLDFDLDLDPDAPGEGDAEADGPCPWLDRTSLATAFDRAAFAALDAELLHDPARAFADVCWAAAVRESASYAYEARGGADSEHASDVSVPRDPPRAAPPAARPFADKLNTAPRRASAPQIGTLYLHHKAPECLCSPFAAPASAPALPSFSTRAADIGSFPTRPHRTRAAPVRRFLTFAYFHRPLSLSARAPRA</sequence>
<keyword evidence="3" id="KW-1185">Reference proteome</keyword>